<feature type="transmembrane region" description="Helical" evidence="2">
    <location>
        <begin position="68"/>
        <end position="85"/>
    </location>
</feature>
<protein>
    <submittedName>
        <fullName evidence="3">Uncharacterized protein</fullName>
    </submittedName>
</protein>
<evidence type="ECO:0000313" key="4">
    <source>
        <dbReference type="Proteomes" id="UP000234881"/>
    </source>
</evidence>
<keyword evidence="2" id="KW-1133">Transmembrane helix</keyword>
<evidence type="ECO:0000313" key="3">
    <source>
        <dbReference type="EMBL" id="PLW76375.1"/>
    </source>
</evidence>
<evidence type="ECO:0000256" key="2">
    <source>
        <dbReference type="SAM" id="Phobius"/>
    </source>
</evidence>
<dbReference type="Proteomes" id="UP000234881">
    <property type="component" value="Unassembled WGS sequence"/>
</dbReference>
<sequence length="90" mass="10035">MTEQNTASREQRQEEQRQQAERALARVDMEGEALGTSAFARTANKAKDHLGAQDADPDDLIEVWGTRIGRIGGAIFAIILVLWLVSHFTR</sequence>
<gene>
    <name evidence="3" type="ORF">C0081_15970</name>
</gene>
<dbReference type="EMBL" id="PKUQ01000031">
    <property type="protein sequence ID" value="PLW76375.1"/>
    <property type="molecule type" value="Genomic_DNA"/>
</dbReference>
<reference evidence="3 4" key="1">
    <citation type="submission" date="2018-01" db="EMBL/GenBank/DDBJ databases">
        <title>The draft genome sequence of Cohaesibacter sp. H1304.</title>
        <authorList>
            <person name="Wang N.-N."/>
            <person name="Du Z.-J."/>
        </authorList>
    </citation>
    <scope>NUCLEOTIDE SEQUENCE [LARGE SCALE GENOMIC DNA]</scope>
    <source>
        <strain evidence="3 4">H1304</strain>
    </source>
</reference>
<accession>A0A2N5XPG8</accession>
<dbReference type="OrthoDB" id="8449218at2"/>
<feature type="region of interest" description="Disordered" evidence="1">
    <location>
        <begin position="1"/>
        <end position="22"/>
    </location>
</feature>
<organism evidence="3 4">
    <name type="scientific">Cohaesibacter celericrescens</name>
    <dbReference type="NCBI Taxonomy" id="2067669"/>
    <lineage>
        <taxon>Bacteria</taxon>
        <taxon>Pseudomonadati</taxon>
        <taxon>Pseudomonadota</taxon>
        <taxon>Alphaproteobacteria</taxon>
        <taxon>Hyphomicrobiales</taxon>
        <taxon>Cohaesibacteraceae</taxon>
    </lineage>
</organism>
<name>A0A2N5XPG8_9HYPH</name>
<proteinExistence type="predicted"/>
<keyword evidence="4" id="KW-1185">Reference proteome</keyword>
<keyword evidence="2" id="KW-0472">Membrane</keyword>
<evidence type="ECO:0000256" key="1">
    <source>
        <dbReference type="SAM" id="MobiDB-lite"/>
    </source>
</evidence>
<feature type="compositionally biased region" description="Basic and acidic residues" evidence="1">
    <location>
        <begin position="9"/>
        <end position="22"/>
    </location>
</feature>
<dbReference type="RefSeq" id="WP_101534810.1">
    <property type="nucleotide sequence ID" value="NZ_JBFHIU010000038.1"/>
</dbReference>
<keyword evidence="2" id="KW-0812">Transmembrane</keyword>
<comment type="caution">
    <text evidence="3">The sequence shown here is derived from an EMBL/GenBank/DDBJ whole genome shotgun (WGS) entry which is preliminary data.</text>
</comment>
<dbReference type="AlphaFoldDB" id="A0A2N5XPG8"/>